<dbReference type="Proteomes" id="UP000000940">
    <property type="component" value="Chromosome"/>
</dbReference>
<dbReference type="AlphaFoldDB" id="D2C3F5"/>
<dbReference type="SMART" id="SM00382">
    <property type="entry name" value="AAA"/>
    <property type="match status" value="1"/>
</dbReference>
<dbReference type="Gene3D" id="1.20.5.5270">
    <property type="match status" value="1"/>
</dbReference>
<evidence type="ECO:0000313" key="19">
    <source>
        <dbReference type="Proteomes" id="UP000000940"/>
    </source>
</evidence>
<dbReference type="InterPro" id="IPR027065">
    <property type="entry name" value="Lon_Prtase"/>
</dbReference>
<dbReference type="GO" id="GO:0043565">
    <property type="term" value="F:sequence-specific DNA binding"/>
    <property type="evidence" value="ECO:0007669"/>
    <property type="project" value="UniProtKB-UniRule"/>
</dbReference>
<feature type="active site" evidence="9 11">
    <location>
        <position position="693"/>
    </location>
</feature>
<dbReference type="EC" id="3.4.21.53" evidence="9 10"/>
<dbReference type="PRINTS" id="PR00830">
    <property type="entry name" value="ENDOLAPTASE"/>
</dbReference>
<evidence type="ECO:0000256" key="8">
    <source>
        <dbReference type="ARBA" id="ARBA00023016"/>
    </source>
</evidence>
<dbReference type="InterPro" id="IPR054594">
    <property type="entry name" value="Lon_lid"/>
</dbReference>
<dbReference type="InterPro" id="IPR027417">
    <property type="entry name" value="P-loop_NTPase"/>
</dbReference>
<keyword evidence="7 9" id="KW-0067">ATP-binding</keyword>
<dbReference type="SUPFAM" id="SSF88697">
    <property type="entry name" value="PUA domain-like"/>
    <property type="match status" value="1"/>
</dbReference>
<accession>D2C3F5</accession>
<dbReference type="InterPro" id="IPR003959">
    <property type="entry name" value="ATPase_AAA_core"/>
</dbReference>
<dbReference type="InterPro" id="IPR020568">
    <property type="entry name" value="Ribosomal_Su5_D2-typ_SF"/>
</dbReference>
<evidence type="ECO:0000256" key="2">
    <source>
        <dbReference type="ARBA" id="ARBA00022490"/>
    </source>
</evidence>
<keyword evidence="4 9" id="KW-0547">Nucleotide-binding</keyword>
<dbReference type="PIRSF" id="PIRSF001174">
    <property type="entry name" value="Lon_proteas"/>
    <property type="match status" value="1"/>
</dbReference>
<dbReference type="InterPro" id="IPR046336">
    <property type="entry name" value="Lon_prtase_N_sf"/>
</dbReference>
<dbReference type="SMART" id="SM00464">
    <property type="entry name" value="LON"/>
    <property type="match status" value="1"/>
</dbReference>
<dbReference type="Pfam" id="PF05362">
    <property type="entry name" value="Lon_C"/>
    <property type="match status" value="1"/>
</dbReference>
<comment type="catalytic activity">
    <reaction evidence="9 10 13">
        <text>Hydrolysis of proteins in presence of ATP.</text>
        <dbReference type="EC" id="3.4.21.53"/>
    </reaction>
</comment>
<dbReference type="HAMAP" id="MF_01973">
    <property type="entry name" value="lon_bact"/>
    <property type="match status" value="1"/>
</dbReference>
<dbReference type="GO" id="GO:0005737">
    <property type="term" value="C:cytoplasm"/>
    <property type="evidence" value="ECO:0007669"/>
    <property type="project" value="UniProtKB-SubCell"/>
</dbReference>
<protein>
    <recommendedName>
        <fullName evidence="9 10">Lon protease</fullName>
        <ecNumber evidence="9 10">3.4.21.53</ecNumber>
    </recommendedName>
    <alternativeName>
        <fullName evidence="9">ATP-dependent protease La</fullName>
    </alternativeName>
</protein>
<dbReference type="SUPFAM" id="SSF54211">
    <property type="entry name" value="Ribosomal protein S5 domain 2-like"/>
    <property type="match status" value="1"/>
</dbReference>
<keyword evidence="8 9" id="KW-0346">Stress response</keyword>
<dbReference type="PROSITE" id="PS51787">
    <property type="entry name" value="LON_N"/>
    <property type="match status" value="1"/>
</dbReference>
<dbReference type="FunFam" id="3.40.50.300:FF:000382">
    <property type="entry name" value="Lon protease homolog 2, peroxisomal"/>
    <property type="match status" value="1"/>
</dbReference>
<evidence type="ECO:0000256" key="14">
    <source>
        <dbReference type="RuleBase" id="RU000591"/>
    </source>
</evidence>
<dbReference type="PROSITE" id="PS01046">
    <property type="entry name" value="LON_SER"/>
    <property type="match status" value="1"/>
</dbReference>
<proteinExistence type="evidence at transcript level"/>
<dbReference type="KEGG" id="tnp:Tnap_1173"/>
<dbReference type="InterPro" id="IPR003593">
    <property type="entry name" value="AAA+_ATPase"/>
</dbReference>
<feature type="coiled-coil region" evidence="15">
    <location>
        <begin position="213"/>
        <end position="250"/>
    </location>
</feature>
<gene>
    <name evidence="9" type="primary">lon</name>
    <name evidence="18" type="ordered locus">Tnap_1173</name>
</gene>
<dbReference type="Gene3D" id="2.30.130.40">
    <property type="entry name" value="LON domain-like"/>
    <property type="match status" value="1"/>
</dbReference>
<dbReference type="Pfam" id="PF22667">
    <property type="entry name" value="Lon_lid"/>
    <property type="match status" value="1"/>
</dbReference>
<evidence type="ECO:0000256" key="13">
    <source>
        <dbReference type="PROSITE-ProRule" id="PRU01122"/>
    </source>
</evidence>
<evidence type="ECO:0000256" key="12">
    <source>
        <dbReference type="PIRSR" id="PIRSR001174-2"/>
    </source>
</evidence>
<dbReference type="PROSITE" id="PS51786">
    <property type="entry name" value="LON_PROTEOLYTIC"/>
    <property type="match status" value="1"/>
</dbReference>
<dbReference type="MEROPS" id="S16.001"/>
<dbReference type="GO" id="GO:0005524">
    <property type="term" value="F:ATP binding"/>
    <property type="evidence" value="ECO:0007669"/>
    <property type="project" value="UniProtKB-UniRule"/>
</dbReference>
<evidence type="ECO:0000256" key="1">
    <source>
        <dbReference type="ARBA" id="ARBA00004496"/>
    </source>
</evidence>
<feature type="active site" evidence="9 11">
    <location>
        <position position="736"/>
    </location>
</feature>
<evidence type="ECO:0000256" key="5">
    <source>
        <dbReference type="ARBA" id="ARBA00022801"/>
    </source>
</evidence>
<dbReference type="Gene3D" id="1.20.58.1480">
    <property type="match status" value="1"/>
</dbReference>
<evidence type="ECO:0000256" key="4">
    <source>
        <dbReference type="ARBA" id="ARBA00022741"/>
    </source>
</evidence>
<evidence type="ECO:0000256" key="9">
    <source>
        <dbReference type="HAMAP-Rule" id="MF_01973"/>
    </source>
</evidence>
<dbReference type="InterPro" id="IPR003111">
    <property type="entry name" value="Lon_prtase_N"/>
</dbReference>
<keyword evidence="3 9" id="KW-0645">Protease</keyword>
<keyword evidence="5 9" id="KW-0378">Hydrolase</keyword>
<dbReference type="GO" id="GO:0034605">
    <property type="term" value="P:cellular response to heat"/>
    <property type="evidence" value="ECO:0007669"/>
    <property type="project" value="UniProtKB-UniRule"/>
</dbReference>
<dbReference type="InterPro" id="IPR008268">
    <property type="entry name" value="Peptidase_S16_AS"/>
</dbReference>
<dbReference type="EMBL" id="CP001839">
    <property type="protein sequence ID" value="ADA67259.1"/>
    <property type="molecule type" value="Genomic_DNA"/>
</dbReference>
<dbReference type="GO" id="GO:0016887">
    <property type="term" value="F:ATP hydrolysis activity"/>
    <property type="evidence" value="ECO:0007669"/>
    <property type="project" value="UniProtKB-UniRule"/>
</dbReference>
<dbReference type="CDD" id="cd19500">
    <property type="entry name" value="RecA-like_Lon"/>
    <property type="match status" value="1"/>
</dbReference>
<feature type="domain" description="Lon proteolytic" evidence="16">
    <location>
        <begin position="608"/>
        <end position="787"/>
    </location>
</feature>
<keyword evidence="19" id="KW-1185">Reference proteome</keyword>
<comment type="induction">
    <text evidence="9">By heat shock.</text>
</comment>
<comment type="subcellular location">
    <subcellularLocation>
        <location evidence="1 9 10">Cytoplasm</location>
    </subcellularLocation>
</comment>
<dbReference type="PANTHER" id="PTHR10046">
    <property type="entry name" value="ATP DEPENDENT LON PROTEASE FAMILY MEMBER"/>
    <property type="match status" value="1"/>
</dbReference>
<evidence type="ECO:0000256" key="11">
    <source>
        <dbReference type="PIRSR" id="PIRSR001174-1"/>
    </source>
</evidence>
<evidence type="ECO:0000313" key="18">
    <source>
        <dbReference type="EMBL" id="ADA67259.1"/>
    </source>
</evidence>
<dbReference type="GO" id="GO:0004176">
    <property type="term" value="F:ATP-dependent peptidase activity"/>
    <property type="evidence" value="ECO:0007669"/>
    <property type="project" value="UniProtKB-UniRule"/>
</dbReference>
<dbReference type="Gene3D" id="3.40.50.300">
    <property type="entry name" value="P-loop containing nucleotide triphosphate hydrolases"/>
    <property type="match status" value="1"/>
</dbReference>
<evidence type="ECO:0000256" key="10">
    <source>
        <dbReference type="PIRNR" id="PIRNR001174"/>
    </source>
</evidence>
<keyword evidence="15" id="KW-0175">Coiled coil</keyword>
<evidence type="ECO:0000256" key="7">
    <source>
        <dbReference type="ARBA" id="ARBA00022840"/>
    </source>
</evidence>
<feature type="domain" description="Lon N-terminal" evidence="17">
    <location>
        <begin position="32"/>
        <end position="227"/>
    </location>
</feature>
<sequence length="787" mass="89082">MPKKSKDTEKSFKILEKYASQQEKELEIPDSLPCIPLRNGMGVFPNTVVPFYVGRTGSLIALEEAMEKYNRLLLVVNQKDPSVETPEPEDLYKVGTVVKVLQIMKLPDDTFKVLVEGLERAQIEEFVSTDPFFLTKIKILKVKYRKTKKLEALMRSVKDKAVRYFNLTHRFPQETLVTLKEMQDPDKLADFVASILPVPLETKQELLETIHPLERLEKILSILVKEIEILEIEEEIEKKVKDRIEKTQREYVLREKLRAIKEELGAEEELEIKELYEKVEKGDYPDYVKEKAYKEIQRLEKMSPYSAEATVVRTYLDWLLNLPWSAASEDRLDIKEAGKILDKNHYGLEEVKERILEYLVARKFSKNLKAPILCLVGPPGVGKTSLGRTIAEAMGRKFGRMSLGGLRDEAEIKGHRRTYVGALPGRIIQIIRRLGTKNPVILLDEVDKMGISFQGDPASALLEVLDPEQNKDFVDHYLEVPFDLSQVLFITTANVLHTIPPALRDRMEIIEIPGYSDPEKYHIARDYIIPKIAQAYGLSKVMFTPGAIKKIIREYTKEAGVRNLERVIEKVIRKSLVKGEKKSFKITTKDIEELLGPPVFKEEEILEEDTVGAVTGLAWTPVGGSVLIVESLLVPGKGNLILTGNMGDVMKESARIALSVVRKMCGEECREVFEKNDIHIHVPEGAVPKDGPSAGITITVALYSAVTGKKVRRDVAMTGEITLRGKILPVGGIREKLLAAKRAGIKKVILPSRNRPDVEKIPKEYLNGMEIVYCSEIQEVLKEAIVR</sequence>
<dbReference type="Pfam" id="PF00004">
    <property type="entry name" value="AAA"/>
    <property type="match status" value="1"/>
</dbReference>
<dbReference type="Gene3D" id="3.30.230.10">
    <property type="match status" value="1"/>
</dbReference>
<dbReference type="InterPro" id="IPR015947">
    <property type="entry name" value="PUA-like_sf"/>
</dbReference>
<dbReference type="HOGENOM" id="CLU_004109_4_3_0"/>
<evidence type="ECO:0000259" key="16">
    <source>
        <dbReference type="PROSITE" id="PS51786"/>
    </source>
</evidence>
<evidence type="ECO:0000256" key="6">
    <source>
        <dbReference type="ARBA" id="ARBA00022825"/>
    </source>
</evidence>
<name>D2C3F5_THEP2</name>
<evidence type="ECO:0000259" key="17">
    <source>
        <dbReference type="PROSITE" id="PS51787"/>
    </source>
</evidence>
<dbReference type="RefSeq" id="WP_012896369.1">
    <property type="nucleotide sequence ID" value="NC_013642.1"/>
</dbReference>
<keyword evidence="2 9" id="KW-0963">Cytoplasm</keyword>
<comment type="subunit">
    <text evidence="9 10">Homohexamer. Organized in a ring with a central cavity.</text>
</comment>
<dbReference type="FunFam" id="1.20.5.5270:FF:000002">
    <property type="entry name" value="Lon protease homolog"/>
    <property type="match status" value="1"/>
</dbReference>
<dbReference type="InterPro" id="IPR027543">
    <property type="entry name" value="Lon_bac"/>
</dbReference>
<dbReference type="InterPro" id="IPR004815">
    <property type="entry name" value="Lon_bac/euk-typ"/>
</dbReference>
<dbReference type="GO" id="GO:0004252">
    <property type="term" value="F:serine-type endopeptidase activity"/>
    <property type="evidence" value="ECO:0007669"/>
    <property type="project" value="UniProtKB-UniRule"/>
</dbReference>
<keyword evidence="6 9" id="KW-0720">Serine protease</keyword>
<dbReference type="InterPro" id="IPR014721">
    <property type="entry name" value="Ribsml_uS5_D2-typ_fold_subgr"/>
</dbReference>
<comment type="similarity">
    <text evidence="9 10 13 14">Belongs to the peptidase S16 family.</text>
</comment>
<organism evidence="18 19">
    <name type="scientific">Thermotoga petrophila (strain ATCC BAA-489 / DSM 13996 / JCM 10882 / RKU-10)</name>
    <name type="common">Thermotoga naphthophila</name>
    <dbReference type="NCBI Taxonomy" id="590168"/>
    <lineage>
        <taxon>Bacteria</taxon>
        <taxon>Thermotogati</taxon>
        <taxon>Thermotogota</taxon>
        <taxon>Thermotogae</taxon>
        <taxon>Thermotogales</taxon>
        <taxon>Thermotogaceae</taxon>
        <taxon>Thermotoga</taxon>
    </lineage>
</organism>
<comment type="function">
    <text evidence="9">ATP-dependent serine protease that mediates the selective degradation of mutant and abnormal proteins as well as certain short-lived regulatory proteins. Required for cellular homeostasis and for survival from DNA damage and developmental changes induced by stress. Degrades polypeptides processively to yield small peptide fragments that are 5 to 10 amino acids long. Binds to DNA in a double-stranded, site-specific manner.</text>
</comment>
<dbReference type="NCBIfam" id="TIGR00763">
    <property type="entry name" value="lon"/>
    <property type="match status" value="1"/>
</dbReference>
<evidence type="ECO:0000256" key="15">
    <source>
        <dbReference type="SAM" id="Coils"/>
    </source>
</evidence>
<dbReference type="Gene3D" id="1.10.8.60">
    <property type="match status" value="1"/>
</dbReference>
<dbReference type="Pfam" id="PF02190">
    <property type="entry name" value="LON_substr_bdg"/>
    <property type="match status" value="1"/>
</dbReference>
<dbReference type="InterPro" id="IPR008269">
    <property type="entry name" value="Lon_proteolytic"/>
</dbReference>
<dbReference type="GO" id="GO:0006515">
    <property type="term" value="P:protein quality control for misfolded or incompletely synthesized proteins"/>
    <property type="evidence" value="ECO:0007669"/>
    <property type="project" value="UniProtKB-UniRule"/>
</dbReference>
<dbReference type="SUPFAM" id="SSF52540">
    <property type="entry name" value="P-loop containing nucleoside triphosphate hydrolases"/>
    <property type="match status" value="1"/>
</dbReference>
<feature type="binding site" evidence="9 12">
    <location>
        <begin position="377"/>
        <end position="384"/>
    </location>
    <ligand>
        <name>ATP</name>
        <dbReference type="ChEBI" id="CHEBI:30616"/>
    </ligand>
</feature>
<reference evidence="18 19" key="1">
    <citation type="submission" date="2009-12" db="EMBL/GenBank/DDBJ databases">
        <title>Complete sequence of Thermotoga petrophila RKU-1.</title>
        <authorList>
            <consortium name="US DOE Joint Genome Institute"/>
            <person name="Lucas S."/>
            <person name="Copeland A."/>
            <person name="Lapidus A."/>
            <person name="Glavina del Rio T."/>
            <person name="Dalin E."/>
            <person name="Tice H."/>
            <person name="Bruce D."/>
            <person name="Goodwin L."/>
            <person name="Pitluck S."/>
            <person name="Munk A.C."/>
            <person name="Brettin T."/>
            <person name="Detter J.C."/>
            <person name="Han C."/>
            <person name="Tapia R."/>
            <person name="Larimer F."/>
            <person name="Land M."/>
            <person name="Hauser L."/>
            <person name="Kyrpides N."/>
            <person name="Mikhailova N."/>
            <person name="Nelson K.E."/>
            <person name="Gogarten J.P."/>
            <person name="Noll K.M."/>
        </authorList>
    </citation>
    <scope>NUCLEOTIDE SEQUENCE [LARGE SCALE GENOMIC DNA]</scope>
    <source>
        <strain evidence="19">ATCC BAA-489 / DSM 13996 / JCM 10882 / RKU-10</strain>
    </source>
</reference>
<evidence type="ECO:0000256" key="3">
    <source>
        <dbReference type="ARBA" id="ARBA00022670"/>
    </source>
</evidence>